<dbReference type="Proteomes" id="UP000694415">
    <property type="component" value="Unplaced"/>
</dbReference>
<evidence type="ECO:0000313" key="1">
    <source>
        <dbReference type="Ensembl" id="ENSMSIP00000007271.1"/>
    </source>
</evidence>
<reference evidence="1" key="1">
    <citation type="submission" date="2025-08" db="UniProtKB">
        <authorList>
            <consortium name="Ensembl"/>
        </authorList>
    </citation>
    <scope>IDENTIFICATION</scope>
</reference>
<protein>
    <submittedName>
        <fullName evidence="1">Uncharacterized protein</fullName>
    </submittedName>
</protein>
<dbReference type="Ensembl" id="ENSMSIT00000009272.1">
    <property type="protein sequence ID" value="ENSMSIP00000007271.1"/>
    <property type="gene ID" value="ENSMSIG00000006495.1"/>
</dbReference>
<dbReference type="AlphaFoldDB" id="A0A8C6GJB6"/>
<organism evidence="1 2">
    <name type="scientific">Mus spicilegus</name>
    <name type="common">Mound-building mouse</name>
    <dbReference type="NCBI Taxonomy" id="10103"/>
    <lineage>
        <taxon>Eukaryota</taxon>
        <taxon>Metazoa</taxon>
        <taxon>Chordata</taxon>
        <taxon>Craniata</taxon>
        <taxon>Vertebrata</taxon>
        <taxon>Euteleostomi</taxon>
        <taxon>Mammalia</taxon>
        <taxon>Eutheria</taxon>
        <taxon>Euarchontoglires</taxon>
        <taxon>Glires</taxon>
        <taxon>Rodentia</taxon>
        <taxon>Myomorpha</taxon>
        <taxon>Muroidea</taxon>
        <taxon>Muridae</taxon>
        <taxon>Murinae</taxon>
        <taxon>Mus</taxon>
        <taxon>Mus</taxon>
    </lineage>
</organism>
<name>A0A8C6GJB6_MUSSI</name>
<evidence type="ECO:0000313" key="2">
    <source>
        <dbReference type="Proteomes" id="UP000694415"/>
    </source>
</evidence>
<reference evidence="1" key="2">
    <citation type="submission" date="2025-09" db="UniProtKB">
        <authorList>
            <consortium name="Ensembl"/>
        </authorList>
    </citation>
    <scope>IDENTIFICATION</scope>
</reference>
<proteinExistence type="predicted"/>
<keyword evidence="2" id="KW-1185">Reference proteome</keyword>
<sequence length="67" mass="7444">MVWPPQCTVHLCFTTIASSGYWVSKKKKKVVSNSQVQEGGFSLPIHSRLLLPECSAFVKCFILVSNS</sequence>
<accession>A0A8C6GJB6</accession>